<evidence type="ECO:0000256" key="1">
    <source>
        <dbReference type="SAM" id="MobiDB-lite"/>
    </source>
</evidence>
<feature type="region of interest" description="Disordered" evidence="1">
    <location>
        <begin position="144"/>
        <end position="168"/>
    </location>
</feature>
<dbReference type="OrthoDB" id="5859884at2759"/>
<feature type="compositionally biased region" description="Basic and acidic residues" evidence="1">
    <location>
        <begin position="83"/>
        <end position="95"/>
    </location>
</feature>
<dbReference type="AlphaFoldDB" id="A0A3P7IZ00"/>
<evidence type="ECO:0000313" key="3">
    <source>
        <dbReference type="Proteomes" id="UP000270094"/>
    </source>
</evidence>
<gene>
    <name evidence="2" type="ORF">SVUK_LOCUS8211</name>
</gene>
<keyword evidence="3" id="KW-1185">Reference proteome</keyword>
<feature type="region of interest" description="Disordered" evidence="1">
    <location>
        <begin position="83"/>
        <end position="102"/>
    </location>
</feature>
<evidence type="ECO:0000313" key="2">
    <source>
        <dbReference type="EMBL" id="VDM73213.1"/>
    </source>
</evidence>
<dbReference type="EMBL" id="UYYB01029444">
    <property type="protein sequence ID" value="VDM73213.1"/>
    <property type="molecule type" value="Genomic_DNA"/>
</dbReference>
<name>A0A3P7IZ00_STRVU</name>
<organism evidence="2 3">
    <name type="scientific">Strongylus vulgaris</name>
    <name type="common">Blood worm</name>
    <dbReference type="NCBI Taxonomy" id="40348"/>
    <lineage>
        <taxon>Eukaryota</taxon>
        <taxon>Metazoa</taxon>
        <taxon>Ecdysozoa</taxon>
        <taxon>Nematoda</taxon>
        <taxon>Chromadorea</taxon>
        <taxon>Rhabditida</taxon>
        <taxon>Rhabditina</taxon>
        <taxon>Rhabditomorpha</taxon>
        <taxon>Strongyloidea</taxon>
        <taxon>Strongylidae</taxon>
        <taxon>Strongylus</taxon>
    </lineage>
</organism>
<dbReference type="Proteomes" id="UP000270094">
    <property type="component" value="Unassembled WGS sequence"/>
</dbReference>
<protein>
    <submittedName>
        <fullName evidence="2">Uncharacterized protein</fullName>
    </submittedName>
</protein>
<accession>A0A3P7IZ00</accession>
<proteinExistence type="predicted"/>
<sequence>MSKIDAKDNEIMEQNLHYEEMLSKEAQLKQDLEDVSGFEGFKINAEYSPLVFQAQSLNIILSEDNKTLQEQLSQLRSDIDKLQEQRETATHHEEELQTQLDECRQQTVAHEQNVQKLKSTVRVLEEKIESDTEEIRLVREQLNHHQNLSKERSNECKELARQLEEVRR</sequence>
<reference evidence="2 3" key="1">
    <citation type="submission" date="2018-11" db="EMBL/GenBank/DDBJ databases">
        <authorList>
            <consortium name="Pathogen Informatics"/>
        </authorList>
    </citation>
    <scope>NUCLEOTIDE SEQUENCE [LARGE SCALE GENOMIC DNA]</scope>
</reference>